<keyword evidence="8" id="KW-0482">Metalloprotease</keyword>
<evidence type="ECO:0000256" key="4">
    <source>
        <dbReference type="ARBA" id="ARBA00022723"/>
    </source>
</evidence>
<comment type="caution">
    <text evidence="9">The sequence shown here is derived from an EMBL/GenBank/DDBJ whole genome shotgun (WGS) entry which is preliminary data.</text>
</comment>
<evidence type="ECO:0000256" key="7">
    <source>
        <dbReference type="ARBA" id="ARBA00022997"/>
    </source>
</evidence>
<dbReference type="Gene3D" id="3.40.630.10">
    <property type="entry name" value="Zn peptidases"/>
    <property type="match status" value="1"/>
</dbReference>
<dbReference type="Proteomes" id="UP000886891">
    <property type="component" value="Unassembled WGS sequence"/>
</dbReference>
<dbReference type="EMBL" id="DVOH01000002">
    <property type="protein sequence ID" value="HIU99514.1"/>
    <property type="molecule type" value="Genomic_DNA"/>
</dbReference>
<dbReference type="InterPro" id="IPR036264">
    <property type="entry name" value="Bact_exopeptidase_dim_dom"/>
</dbReference>
<dbReference type="AlphaFoldDB" id="A0A9D1SWQ2"/>
<comment type="similarity">
    <text evidence="2">Belongs to the peptidase M20A family.</text>
</comment>
<dbReference type="EC" id="3.4.13.-" evidence="9"/>
<gene>
    <name evidence="9" type="ORF">IAB14_00175</name>
</gene>
<comment type="cofactor">
    <cofactor evidence="1">
        <name>Zn(2+)</name>
        <dbReference type="ChEBI" id="CHEBI:29105"/>
    </cofactor>
</comment>
<reference evidence="9" key="1">
    <citation type="submission" date="2020-10" db="EMBL/GenBank/DDBJ databases">
        <authorList>
            <person name="Gilroy R."/>
        </authorList>
    </citation>
    <scope>NUCLEOTIDE SEQUENCE</scope>
    <source>
        <strain evidence="9">23406</strain>
    </source>
</reference>
<dbReference type="GO" id="GO:0008270">
    <property type="term" value="F:zinc ion binding"/>
    <property type="evidence" value="ECO:0007669"/>
    <property type="project" value="InterPro"/>
</dbReference>
<dbReference type="GO" id="GO:0006526">
    <property type="term" value="P:L-arginine biosynthetic process"/>
    <property type="evidence" value="ECO:0007669"/>
    <property type="project" value="TreeGrafter"/>
</dbReference>
<protein>
    <submittedName>
        <fullName evidence="9">Sapep family Mn(2+)-dependent dipeptidase</fullName>
        <ecNumber evidence="9">3.4.13.-</ecNumber>
    </submittedName>
</protein>
<dbReference type="InterPro" id="IPR002933">
    <property type="entry name" value="Peptidase_M20"/>
</dbReference>
<organism evidence="9 10">
    <name type="scientific">Candidatus Stercoripulliclostridium merdipullorum</name>
    <dbReference type="NCBI Taxonomy" id="2840952"/>
    <lineage>
        <taxon>Bacteria</taxon>
        <taxon>Bacillati</taxon>
        <taxon>Bacillota</taxon>
        <taxon>Clostridia</taxon>
        <taxon>Eubacteriales</taxon>
        <taxon>Candidatus Stercoripulliclostridium</taxon>
    </lineage>
</organism>
<dbReference type="GO" id="GO:0006508">
    <property type="term" value="P:proteolysis"/>
    <property type="evidence" value="ECO:0007669"/>
    <property type="project" value="UniProtKB-KW"/>
</dbReference>
<dbReference type="Gene3D" id="3.30.70.360">
    <property type="match status" value="2"/>
</dbReference>
<evidence type="ECO:0000256" key="3">
    <source>
        <dbReference type="ARBA" id="ARBA00022670"/>
    </source>
</evidence>
<sequence>MISSETLTLLTRLLQIDSVESPALEGMPFGKGNAEALALVLDTMRQWGFDTVNLDNFCGYAEIGKGDLFGILCHLDVVPVTDGWSHPPFGAERVGNRIYARGAMDDKGPAVAAMTAAKQLLDQGLTPTKRIRFLFGCDEESGWKCMERYAATEEMPAMGFSPDADFPVINCEKGIVYHTLTMPRPAGVVSLNAGTRANVVPDAATLIVKDSLCPHMSDFRPVGDGTCRLQTTGVSSHAATPEQGKNALTALLNLARDVDPLFATLADAFGQTDGSGVSLALHDAKSGALTLNLGTAETDGDVIRMQLDVRHPVTMTKEDVTRILKERLSPAIEVKQGFYHLPLYVSPDHPLVKTLLDAYNEVMHTDARPITIGGGTYARMLPLGVAFGPCFPGKPSTIHQIDEYIDLDDFERMTQIYRLALERLCFR</sequence>
<evidence type="ECO:0000256" key="5">
    <source>
        <dbReference type="ARBA" id="ARBA00022801"/>
    </source>
</evidence>
<keyword evidence="7 9" id="KW-0224">Dipeptidase</keyword>
<dbReference type="GO" id="GO:0008777">
    <property type="term" value="F:acetylornithine deacetylase activity"/>
    <property type="evidence" value="ECO:0007669"/>
    <property type="project" value="TreeGrafter"/>
</dbReference>
<dbReference type="GO" id="GO:0008237">
    <property type="term" value="F:metallopeptidase activity"/>
    <property type="evidence" value="ECO:0007669"/>
    <property type="project" value="UniProtKB-KW"/>
</dbReference>
<dbReference type="SUPFAM" id="SSF55031">
    <property type="entry name" value="Bacterial exopeptidase dimerisation domain"/>
    <property type="match status" value="1"/>
</dbReference>
<dbReference type="SUPFAM" id="SSF53187">
    <property type="entry name" value="Zn-dependent exopeptidases"/>
    <property type="match status" value="1"/>
</dbReference>
<evidence type="ECO:0000256" key="8">
    <source>
        <dbReference type="ARBA" id="ARBA00023049"/>
    </source>
</evidence>
<dbReference type="PANTHER" id="PTHR43808:SF31">
    <property type="entry name" value="N-ACETYL-L-CITRULLINE DEACETYLASE"/>
    <property type="match status" value="1"/>
</dbReference>
<dbReference type="Pfam" id="PF01546">
    <property type="entry name" value="Peptidase_M20"/>
    <property type="match status" value="1"/>
</dbReference>
<evidence type="ECO:0000313" key="10">
    <source>
        <dbReference type="Proteomes" id="UP000886891"/>
    </source>
</evidence>
<dbReference type="NCBIfam" id="TIGR01887">
    <property type="entry name" value="dipeptidaselike"/>
    <property type="match status" value="1"/>
</dbReference>
<name>A0A9D1SWQ2_9FIRM</name>
<dbReference type="PANTHER" id="PTHR43808">
    <property type="entry name" value="ACETYLORNITHINE DEACETYLASE"/>
    <property type="match status" value="1"/>
</dbReference>
<keyword evidence="4" id="KW-0479">Metal-binding</keyword>
<evidence type="ECO:0000256" key="1">
    <source>
        <dbReference type="ARBA" id="ARBA00001947"/>
    </source>
</evidence>
<dbReference type="InterPro" id="IPR050072">
    <property type="entry name" value="Peptidase_M20A"/>
</dbReference>
<keyword evidence="6" id="KW-0862">Zinc</keyword>
<evidence type="ECO:0000256" key="2">
    <source>
        <dbReference type="ARBA" id="ARBA00006247"/>
    </source>
</evidence>
<keyword evidence="5 9" id="KW-0378">Hydrolase</keyword>
<accession>A0A9D1SWQ2</accession>
<keyword evidence="3" id="KW-0645">Protease</keyword>
<dbReference type="InterPro" id="IPR010964">
    <property type="entry name" value="M20A_pepV-rel"/>
</dbReference>
<dbReference type="GO" id="GO:0016805">
    <property type="term" value="F:dipeptidase activity"/>
    <property type="evidence" value="ECO:0007669"/>
    <property type="project" value="UniProtKB-KW"/>
</dbReference>
<proteinExistence type="inferred from homology"/>
<evidence type="ECO:0000313" key="9">
    <source>
        <dbReference type="EMBL" id="HIU99514.1"/>
    </source>
</evidence>
<evidence type="ECO:0000256" key="6">
    <source>
        <dbReference type="ARBA" id="ARBA00022833"/>
    </source>
</evidence>
<reference evidence="9" key="2">
    <citation type="journal article" date="2021" name="PeerJ">
        <title>Extensive microbial diversity within the chicken gut microbiome revealed by metagenomics and culture.</title>
        <authorList>
            <person name="Gilroy R."/>
            <person name="Ravi A."/>
            <person name="Getino M."/>
            <person name="Pursley I."/>
            <person name="Horton D.L."/>
            <person name="Alikhan N.F."/>
            <person name="Baker D."/>
            <person name="Gharbi K."/>
            <person name="Hall N."/>
            <person name="Watson M."/>
            <person name="Adriaenssens E.M."/>
            <person name="Foster-Nyarko E."/>
            <person name="Jarju S."/>
            <person name="Secka A."/>
            <person name="Antonio M."/>
            <person name="Oren A."/>
            <person name="Chaudhuri R.R."/>
            <person name="La Ragione R."/>
            <person name="Hildebrand F."/>
            <person name="Pallen M.J."/>
        </authorList>
    </citation>
    <scope>NUCLEOTIDE SEQUENCE</scope>
    <source>
        <strain evidence="9">23406</strain>
    </source>
</reference>